<protein>
    <submittedName>
        <fullName evidence="1">Uncharacterized protein</fullName>
    </submittedName>
</protein>
<gene>
    <name evidence="1" type="ORF">SAMN05421786_106135</name>
</gene>
<keyword evidence="2" id="KW-1185">Reference proteome</keyword>
<evidence type="ECO:0000313" key="2">
    <source>
        <dbReference type="Proteomes" id="UP000186744"/>
    </source>
</evidence>
<reference evidence="2" key="1">
    <citation type="submission" date="2017-01" db="EMBL/GenBank/DDBJ databases">
        <authorList>
            <person name="Varghese N."/>
            <person name="Submissions S."/>
        </authorList>
    </citation>
    <scope>NUCLEOTIDE SEQUENCE [LARGE SCALE GENOMIC DNA]</scope>
    <source>
        <strain evidence="2">DSM 18017</strain>
    </source>
</reference>
<dbReference type="Proteomes" id="UP000186744">
    <property type="component" value="Unassembled WGS sequence"/>
</dbReference>
<accession>A0A1N7PS05</accession>
<evidence type="ECO:0000313" key="1">
    <source>
        <dbReference type="EMBL" id="SIT13378.1"/>
    </source>
</evidence>
<dbReference type="AlphaFoldDB" id="A0A1N7PS05"/>
<sequence>MKKSELESRYIFLSKVLEEFYDVHYEYKNAKSNSKKYIESRLNTLVDRAENYINKDDEFYNIVTIGNTVYERAVSLEGTFTIRNFSRDMPEILERLKSFIENLKE</sequence>
<dbReference type="STRING" id="373668.SAMN05421786_106135"/>
<name>A0A1N7PS05_9FLAO</name>
<organism evidence="1 2">
    <name type="scientific">Chryseobacterium ureilyticum</name>
    <dbReference type="NCBI Taxonomy" id="373668"/>
    <lineage>
        <taxon>Bacteria</taxon>
        <taxon>Pseudomonadati</taxon>
        <taxon>Bacteroidota</taxon>
        <taxon>Flavobacteriia</taxon>
        <taxon>Flavobacteriales</taxon>
        <taxon>Weeksellaceae</taxon>
        <taxon>Chryseobacterium group</taxon>
        <taxon>Chryseobacterium</taxon>
    </lineage>
</organism>
<dbReference type="EMBL" id="FTOL01000006">
    <property type="protein sequence ID" value="SIT13378.1"/>
    <property type="molecule type" value="Genomic_DNA"/>
</dbReference>
<dbReference type="RefSeq" id="WP_076553020.1">
    <property type="nucleotide sequence ID" value="NZ_FTOL01000006.1"/>
</dbReference>
<dbReference type="OrthoDB" id="1451120at2"/>
<proteinExistence type="predicted"/>